<comment type="caution">
    <text evidence="2">The sequence shown here is derived from an EMBL/GenBank/DDBJ whole genome shotgun (WGS) entry which is preliminary data.</text>
</comment>
<dbReference type="EMBL" id="JADKGY010000013">
    <property type="protein sequence ID" value="MBK9983234.1"/>
    <property type="molecule type" value="Genomic_DNA"/>
</dbReference>
<evidence type="ECO:0000256" key="1">
    <source>
        <dbReference type="SAM" id="Phobius"/>
    </source>
</evidence>
<feature type="transmembrane region" description="Helical" evidence="1">
    <location>
        <begin position="37"/>
        <end position="57"/>
    </location>
</feature>
<protein>
    <submittedName>
        <fullName evidence="2">Uncharacterized protein</fullName>
    </submittedName>
</protein>
<proteinExistence type="predicted"/>
<dbReference type="AlphaFoldDB" id="A0A9D7SW49"/>
<keyword evidence="1" id="KW-0812">Transmembrane</keyword>
<reference evidence="2 3" key="1">
    <citation type="submission" date="2020-10" db="EMBL/GenBank/DDBJ databases">
        <title>Connecting structure to function with the recovery of over 1000 high-quality activated sludge metagenome-assembled genomes encoding full-length rRNA genes using long-read sequencing.</title>
        <authorList>
            <person name="Singleton C.M."/>
            <person name="Petriglieri F."/>
            <person name="Kristensen J.M."/>
            <person name="Kirkegaard R.H."/>
            <person name="Michaelsen T.Y."/>
            <person name="Andersen M.H."/>
            <person name="Karst S.M."/>
            <person name="Dueholm M.S."/>
            <person name="Nielsen P.H."/>
            <person name="Albertsen M."/>
        </authorList>
    </citation>
    <scope>NUCLEOTIDE SEQUENCE [LARGE SCALE GENOMIC DNA]</scope>
    <source>
        <strain evidence="2">Ribe_18-Q3-R11-54_MAXAC.273</strain>
    </source>
</reference>
<evidence type="ECO:0000313" key="2">
    <source>
        <dbReference type="EMBL" id="MBK9983234.1"/>
    </source>
</evidence>
<accession>A0A9D7SW49</accession>
<keyword evidence="1" id="KW-0472">Membrane</keyword>
<feature type="transmembrane region" description="Helical" evidence="1">
    <location>
        <begin position="129"/>
        <end position="148"/>
    </location>
</feature>
<keyword evidence="1" id="KW-1133">Transmembrane helix</keyword>
<sequence length="151" mass="17342">MAKTTIKKKPAKSKSKSQFASNLDFTPGFWERHWKEALIIPILAFALYWMCLPYGYVLDDQIVITGNDYTKKGISGIWEILSTESFSGYFHGQQDLVAGARYRPLSIISFAVEQSIFGDNRIERHFINILLYGLIGLLIFRVLSILFLKRD</sequence>
<evidence type="ECO:0000313" key="3">
    <source>
        <dbReference type="Proteomes" id="UP000808337"/>
    </source>
</evidence>
<gene>
    <name evidence="2" type="ORF">IPP15_12645</name>
</gene>
<name>A0A9D7SW49_9BACT</name>
<organism evidence="2 3">
    <name type="scientific">Candidatus Opimibacter skivensis</name>
    <dbReference type="NCBI Taxonomy" id="2982028"/>
    <lineage>
        <taxon>Bacteria</taxon>
        <taxon>Pseudomonadati</taxon>
        <taxon>Bacteroidota</taxon>
        <taxon>Saprospiria</taxon>
        <taxon>Saprospirales</taxon>
        <taxon>Saprospiraceae</taxon>
        <taxon>Candidatus Opimibacter</taxon>
    </lineage>
</organism>
<dbReference type="Proteomes" id="UP000808337">
    <property type="component" value="Unassembled WGS sequence"/>
</dbReference>